<dbReference type="InParanoid" id="A0A5C7EQZ0"/>
<evidence type="ECO:0000313" key="3">
    <source>
        <dbReference type="Proteomes" id="UP000321201"/>
    </source>
</evidence>
<dbReference type="Pfam" id="PF18810">
    <property type="entry name" value="PBECR2"/>
    <property type="match status" value="1"/>
</dbReference>
<name>A0A5C7EQZ0_9PROT</name>
<dbReference type="Proteomes" id="UP000321201">
    <property type="component" value="Unassembled WGS sequence"/>
</dbReference>
<gene>
    <name evidence="2" type="ORF">FR698_16290</name>
</gene>
<accession>A0A5C7EQZ0</accession>
<feature type="domain" description="Phage-Barnase-EndoU-ColicinE5/D-RelE like nuclease 2" evidence="1">
    <location>
        <begin position="7"/>
        <end position="124"/>
    </location>
</feature>
<comment type="caution">
    <text evidence="2">The sequence shown here is derived from an EMBL/GenBank/DDBJ whole genome shotgun (WGS) entry which is preliminary data.</text>
</comment>
<dbReference type="OrthoDB" id="10004968at2"/>
<dbReference type="EMBL" id="VPFL01000043">
    <property type="protein sequence ID" value="TXF09909.1"/>
    <property type="molecule type" value="Genomic_DNA"/>
</dbReference>
<proteinExistence type="predicted"/>
<reference evidence="2 3" key="1">
    <citation type="submission" date="2019-08" db="EMBL/GenBank/DDBJ databases">
        <title>Pelomicrobium methylotrophicum gen. nov., sp. nov. a moderately thermophilic, facultatively anaerobic, lithoautotrophic and methylotrophic bacterium isolated from a terrestrial mud volcano.</title>
        <authorList>
            <person name="Slobodkina G.B."/>
            <person name="Merkel A.Y."/>
            <person name="Slobodkin A.I."/>
        </authorList>
    </citation>
    <scope>NUCLEOTIDE SEQUENCE [LARGE SCALE GENOMIC DNA]</scope>
    <source>
        <strain evidence="2 3">SM250</strain>
    </source>
</reference>
<protein>
    <recommendedName>
        <fullName evidence="1">Phage-Barnase-EndoU-ColicinE5/D-RelE like nuclease 2 domain-containing protein</fullName>
    </recommendedName>
</protein>
<keyword evidence="3" id="KW-1185">Reference proteome</keyword>
<sequence length="127" mass="14724">MAPGEIGIYIDVTGHGLAIGEEMFTDRRGRLKIMKRERMRSVLLLADTIRSPDEIRVSLERARAGGKSRLRRRYIARRQIEGRDVPSLIVFEWSRDLWTGVTAFSPNDVSYLERRGRIGEVVWKRQP</sequence>
<organism evidence="2 3">
    <name type="scientific">Pelomicrobium methylotrophicum</name>
    <dbReference type="NCBI Taxonomy" id="2602750"/>
    <lineage>
        <taxon>Bacteria</taxon>
        <taxon>Pseudomonadati</taxon>
        <taxon>Pseudomonadota</taxon>
        <taxon>Hydrogenophilia</taxon>
        <taxon>Hydrogenophilia incertae sedis</taxon>
        <taxon>Pelomicrobium</taxon>
    </lineage>
</organism>
<dbReference type="AlphaFoldDB" id="A0A5C7EQZ0"/>
<evidence type="ECO:0000259" key="1">
    <source>
        <dbReference type="Pfam" id="PF18810"/>
    </source>
</evidence>
<dbReference type="InterPro" id="IPR041110">
    <property type="entry name" value="PBECR2"/>
</dbReference>
<evidence type="ECO:0000313" key="2">
    <source>
        <dbReference type="EMBL" id="TXF09909.1"/>
    </source>
</evidence>